<evidence type="ECO:0000313" key="2">
    <source>
        <dbReference type="Proteomes" id="UP000695022"/>
    </source>
</evidence>
<dbReference type="RefSeq" id="XP_014675602.1">
    <property type="nucleotide sequence ID" value="XM_014820116.1"/>
</dbReference>
<feature type="domain" description="Integrase core" evidence="1">
    <location>
        <begin position="3"/>
        <end position="84"/>
    </location>
</feature>
<gene>
    <name evidence="3" type="primary">LOC106815628</name>
</gene>
<sequence length="114" mass="13729">METVIYGPSTANQIERWWRELHERLEKFFKFPLNRLKDEGHYDSKDETHRLLLAYVMIPIMQKEIDTFIGVIWNAHRIREQHNTYLPDGVPNHIYNFPEKYGLEECGKITILLQ</sequence>
<dbReference type="PANTHER" id="PTHR46791">
    <property type="entry name" value="EXPRESSED PROTEIN"/>
    <property type="match status" value="1"/>
</dbReference>
<evidence type="ECO:0000259" key="1">
    <source>
        <dbReference type="Pfam" id="PF24764"/>
    </source>
</evidence>
<accession>A0ABM1ETT1</accession>
<dbReference type="InterPro" id="IPR058913">
    <property type="entry name" value="Integrase_dom_put"/>
</dbReference>
<dbReference type="Pfam" id="PF24764">
    <property type="entry name" value="rva_4"/>
    <property type="match status" value="1"/>
</dbReference>
<name>A0ABM1ETT1_PRICU</name>
<dbReference type="GeneID" id="106815628"/>
<protein>
    <submittedName>
        <fullName evidence="3">Uncharacterized protein LOC106815628</fullName>
    </submittedName>
</protein>
<keyword evidence="2" id="KW-1185">Reference proteome</keyword>
<reference evidence="3" key="1">
    <citation type="submission" date="2025-08" db="UniProtKB">
        <authorList>
            <consortium name="RefSeq"/>
        </authorList>
    </citation>
    <scope>IDENTIFICATION</scope>
</reference>
<proteinExistence type="predicted"/>
<dbReference type="PANTHER" id="PTHR46791:SF5">
    <property type="entry name" value="CLR5 DOMAIN-CONTAINING PROTEIN-RELATED"/>
    <property type="match status" value="1"/>
</dbReference>
<dbReference type="Proteomes" id="UP000695022">
    <property type="component" value="Unplaced"/>
</dbReference>
<evidence type="ECO:0000313" key="3">
    <source>
        <dbReference type="RefSeq" id="XP_014675602.1"/>
    </source>
</evidence>
<organism evidence="2 3">
    <name type="scientific">Priapulus caudatus</name>
    <name type="common">Priapulid worm</name>
    <dbReference type="NCBI Taxonomy" id="37621"/>
    <lineage>
        <taxon>Eukaryota</taxon>
        <taxon>Metazoa</taxon>
        <taxon>Ecdysozoa</taxon>
        <taxon>Scalidophora</taxon>
        <taxon>Priapulida</taxon>
        <taxon>Priapulimorpha</taxon>
        <taxon>Priapulimorphida</taxon>
        <taxon>Priapulidae</taxon>
        <taxon>Priapulus</taxon>
    </lineage>
</organism>